<dbReference type="STRING" id="1211777.BN77_4318"/>
<reference evidence="2 3" key="1">
    <citation type="journal article" date="2013" name="Genome Announc.">
        <title>Draft Genome Sequence of Rhizobium mesoamericanum STM3625, a Nitrogen-Fixing Symbiont of Mimosa pudica Isolated in French Guiana (South America).</title>
        <authorList>
            <person name="Moulin L."/>
            <person name="Mornico D."/>
            <person name="Melkonian R."/>
            <person name="Klonowska A."/>
        </authorList>
    </citation>
    <scope>NUCLEOTIDE SEQUENCE [LARGE SCALE GENOMIC DNA]</scope>
    <source>
        <strain evidence="2 3">STM3625</strain>
    </source>
</reference>
<dbReference type="CDD" id="cd14797">
    <property type="entry name" value="DUF302"/>
    <property type="match status" value="1"/>
</dbReference>
<name>K0Q3I9_9HYPH</name>
<dbReference type="EMBL" id="CANI01000028">
    <property type="protein sequence ID" value="CCM77259.1"/>
    <property type="molecule type" value="Genomic_DNA"/>
</dbReference>
<protein>
    <recommendedName>
        <fullName evidence="1">DUF302 domain-containing protein</fullName>
    </recommendedName>
</protein>
<evidence type="ECO:0000313" key="3">
    <source>
        <dbReference type="Proteomes" id="UP000009319"/>
    </source>
</evidence>
<dbReference type="HOGENOM" id="CLU_116237_3_2_5"/>
<dbReference type="PANTHER" id="PTHR38342">
    <property type="entry name" value="SLR5037 PROTEIN"/>
    <property type="match status" value="1"/>
</dbReference>
<dbReference type="Pfam" id="PF03625">
    <property type="entry name" value="DUF302"/>
    <property type="match status" value="1"/>
</dbReference>
<dbReference type="PANTHER" id="PTHR38342:SF2">
    <property type="entry name" value="INNER MEMBRANE OR EXPORTED"/>
    <property type="match status" value="1"/>
</dbReference>
<proteinExistence type="predicted"/>
<dbReference type="SUPFAM" id="SSF103247">
    <property type="entry name" value="TT1751-like"/>
    <property type="match status" value="1"/>
</dbReference>
<gene>
    <name evidence="2" type="ORF">BN77_4318</name>
</gene>
<dbReference type="RefSeq" id="WP_007535308.1">
    <property type="nucleotide sequence ID" value="NZ_HF536772.1"/>
</dbReference>
<sequence length="106" mass="11671">MKPIEHRTTHTFDESLEAIKTAILKAGMAIFAEIDHAEAAREHGLSMLQTRVLVYGNPDVGTPVMVETPLAALDLPLRMLVRELPGDRSVCSRSVQETKEKVCSTV</sequence>
<keyword evidence="3" id="KW-1185">Reference proteome</keyword>
<dbReference type="Proteomes" id="UP000009319">
    <property type="component" value="Unassembled WGS sequence"/>
</dbReference>
<dbReference type="InterPro" id="IPR035923">
    <property type="entry name" value="TT1751-like_sf"/>
</dbReference>
<dbReference type="AlphaFoldDB" id="K0Q3I9"/>
<evidence type="ECO:0000313" key="2">
    <source>
        <dbReference type="EMBL" id="CCM77259.1"/>
    </source>
</evidence>
<accession>K0Q3I9</accession>
<evidence type="ECO:0000259" key="1">
    <source>
        <dbReference type="Pfam" id="PF03625"/>
    </source>
</evidence>
<dbReference type="eggNOG" id="COG3439">
    <property type="taxonomic scope" value="Bacteria"/>
</dbReference>
<dbReference type="Gene3D" id="3.30.310.70">
    <property type="entry name" value="TT1751-like domain"/>
    <property type="match status" value="1"/>
</dbReference>
<organism evidence="2 3">
    <name type="scientific">Rhizobium mesoamericanum STM3625</name>
    <dbReference type="NCBI Taxonomy" id="1211777"/>
    <lineage>
        <taxon>Bacteria</taxon>
        <taxon>Pseudomonadati</taxon>
        <taxon>Pseudomonadota</taxon>
        <taxon>Alphaproteobacteria</taxon>
        <taxon>Hyphomicrobiales</taxon>
        <taxon>Rhizobiaceae</taxon>
        <taxon>Rhizobium/Agrobacterium group</taxon>
        <taxon>Rhizobium</taxon>
    </lineage>
</organism>
<feature type="domain" description="DUF302" evidence="1">
    <location>
        <begin position="34"/>
        <end position="87"/>
    </location>
</feature>
<dbReference type="InterPro" id="IPR005180">
    <property type="entry name" value="DUF302"/>
</dbReference>
<comment type="caution">
    <text evidence="2">The sequence shown here is derived from an EMBL/GenBank/DDBJ whole genome shotgun (WGS) entry which is preliminary data.</text>
</comment>